<organism evidence="15">
    <name type="scientific">Knufia peltigerae</name>
    <dbReference type="NCBI Taxonomy" id="1002370"/>
    <lineage>
        <taxon>Eukaryota</taxon>
        <taxon>Fungi</taxon>
        <taxon>Dikarya</taxon>
        <taxon>Ascomycota</taxon>
        <taxon>Pezizomycotina</taxon>
        <taxon>Eurotiomycetes</taxon>
        <taxon>Chaetothyriomycetidae</taxon>
        <taxon>Chaetothyriales</taxon>
        <taxon>Trichomeriaceae</taxon>
        <taxon>Knufia</taxon>
    </lineage>
</organism>
<evidence type="ECO:0000256" key="8">
    <source>
        <dbReference type="ARBA" id="ARBA00023098"/>
    </source>
</evidence>
<comment type="subunit">
    <text evidence="2">Monomer.</text>
</comment>
<evidence type="ECO:0000256" key="11">
    <source>
        <dbReference type="SAM" id="Phobius"/>
    </source>
</evidence>
<feature type="domain" description="Trans-2-enoyl-CoA reductase-like NAD(P)H binding" evidence="14">
    <location>
        <begin position="121"/>
        <end position="199"/>
    </location>
</feature>
<evidence type="ECO:0000256" key="6">
    <source>
        <dbReference type="ARBA" id="ARBA00023002"/>
    </source>
</evidence>
<keyword evidence="7" id="KW-0520">NAD</keyword>
<comment type="pathway">
    <text evidence="1">Lipid metabolism.</text>
</comment>
<keyword evidence="11" id="KW-0472">Membrane</keyword>
<dbReference type="HAMAP" id="MF_01838">
    <property type="entry name" value="FabV_reductase"/>
    <property type="match status" value="1"/>
</dbReference>
<keyword evidence="9" id="KW-0275">Fatty acid biosynthesis</keyword>
<keyword evidence="11" id="KW-1133">Transmembrane helix</keyword>
<evidence type="ECO:0000256" key="10">
    <source>
        <dbReference type="ARBA" id="ARBA00060887"/>
    </source>
</evidence>
<dbReference type="InterPro" id="IPR024906">
    <property type="entry name" value="Eno_Rdtase_FAD-bd_dom"/>
</dbReference>
<dbReference type="PANTHER" id="PTHR37480">
    <property type="entry name" value="ENOYL-[ACYL-CARRIER-PROTEIN] REDUCTASE [NADH]"/>
    <property type="match status" value="1"/>
</dbReference>
<dbReference type="FunFam" id="3.40.50.720:FF:000221">
    <property type="entry name" value="Enoyl-[acyl-carrier-protein] reductase [NADH]"/>
    <property type="match status" value="1"/>
</dbReference>
<dbReference type="GO" id="GO:0006633">
    <property type="term" value="P:fatty acid biosynthetic process"/>
    <property type="evidence" value="ECO:0007669"/>
    <property type="project" value="UniProtKB-KW"/>
</dbReference>
<evidence type="ECO:0000256" key="7">
    <source>
        <dbReference type="ARBA" id="ARBA00023027"/>
    </source>
</evidence>
<evidence type="ECO:0000259" key="13">
    <source>
        <dbReference type="Pfam" id="PF12241"/>
    </source>
</evidence>
<comment type="caution">
    <text evidence="15">The sequence shown here is derived from an EMBL/GenBank/DDBJ whole genome shotgun (WGS) entry which is preliminary data.</text>
</comment>
<dbReference type="GO" id="GO:0004318">
    <property type="term" value="F:enoyl-[acyl-carrier-protein] reductase (NADH) activity"/>
    <property type="evidence" value="ECO:0007669"/>
    <property type="project" value="TreeGrafter"/>
</dbReference>
<evidence type="ECO:0000313" key="15">
    <source>
        <dbReference type="EMBL" id="KAJ9612864.1"/>
    </source>
</evidence>
<dbReference type="GO" id="GO:0050343">
    <property type="term" value="F:trans-2-enoyl-CoA reductase (NADH) activity"/>
    <property type="evidence" value="ECO:0007669"/>
    <property type="project" value="UniProtKB-EC"/>
</dbReference>
<dbReference type="GO" id="GO:0051287">
    <property type="term" value="F:NAD binding"/>
    <property type="evidence" value="ECO:0007669"/>
    <property type="project" value="TreeGrafter"/>
</dbReference>
<dbReference type="InterPro" id="IPR050048">
    <property type="entry name" value="FabV-like_NADH_b"/>
</dbReference>
<accession>A0AA38XH16</accession>
<evidence type="ECO:0000256" key="3">
    <source>
        <dbReference type="ARBA" id="ARBA00011983"/>
    </source>
</evidence>
<comment type="similarity">
    <text evidence="10">Belongs to the TER reductase family.</text>
</comment>
<dbReference type="AlphaFoldDB" id="A0AA38XH16"/>
<protein>
    <recommendedName>
        <fullName evidence="3">trans-2-enoyl-CoA reductase (NAD(+))</fullName>
        <ecNumber evidence="3">1.3.1.44</ecNumber>
    </recommendedName>
</protein>
<dbReference type="Pfam" id="PF07055">
    <property type="entry name" value="Eno-Rase_FAD_bd"/>
    <property type="match status" value="1"/>
</dbReference>
<dbReference type="EC" id="1.3.1.44" evidence="3"/>
<evidence type="ECO:0000259" key="14">
    <source>
        <dbReference type="Pfam" id="PF12242"/>
    </source>
</evidence>
<dbReference type="NCBIfam" id="NF010177">
    <property type="entry name" value="PRK13656.1"/>
    <property type="match status" value="1"/>
</dbReference>
<dbReference type="Pfam" id="PF12242">
    <property type="entry name" value="Eno-Rase_NADH_b"/>
    <property type="match status" value="1"/>
</dbReference>
<dbReference type="NCBIfam" id="NF043048">
    <property type="entry name" value="EnoyACPredFabV"/>
    <property type="match status" value="1"/>
</dbReference>
<name>A0AA38XH16_9EURO</name>
<dbReference type="InterPro" id="IPR024910">
    <property type="entry name" value="Enoyl-CoA_Rdtase_cat_dom"/>
</dbReference>
<evidence type="ECO:0000256" key="5">
    <source>
        <dbReference type="ARBA" id="ARBA00022832"/>
    </source>
</evidence>
<dbReference type="Gene3D" id="3.40.50.720">
    <property type="entry name" value="NAD(P)-binding Rossmann-like Domain"/>
    <property type="match status" value="1"/>
</dbReference>
<evidence type="ECO:0000256" key="2">
    <source>
        <dbReference type="ARBA" id="ARBA00011245"/>
    </source>
</evidence>
<dbReference type="InterPro" id="IPR010758">
    <property type="entry name" value="Trans-2-enoyl-CoA_reductase"/>
</dbReference>
<dbReference type="Pfam" id="PF12241">
    <property type="entry name" value="Enoyl_reductase"/>
    <property type="match status" value="1"/>
</dbReference>
<sequence length="538" mass="57847">MFFLSALALYMYGGSSMEGLAETHMIGAVIVVLSSILVAVPMLTVGALRVTKQDLLPKAKDVEALARRAGCNSAKHHHPTPASVVQSAPAHYDPAVRAHTRARTPAERPVRRICQPEVFMVIKPRVRGFICVTTHPTGCDAAVKQQIDYIRARPPIQNGPKRVLVIGASTGYGLAARITAAFGSGAATLGIFFERPGSETKPGTAGWYNSAAFHKYADEAGLYAKSINGDAFSDEVKAKTIEMIKADLGQVDQVVYSLAAPRRKHPKTGEIISSTLKPIGEPITLRGLDTDKEVLTETHLQPATAEEIAGTVAVMGGEDWQMWIDALADAGVLANGCTTTAFTYVGEEITQAIYWNGSIGAAKKDLDDKVLGLREKLAKIGGDARVSVLKAVVTQASSAIPTMPLYLSLLFKVMKAKGTHEGCIEQLDVLYDILYGAKADGGAVDRLRHDLVDGNGHTVALIDEEGRLRADYKEMAADVQGEVLALWPQVTNENLYEISDLAGYKADFLRLFGFGVEGVDYEADVNPDVKIDNLVDLT</sequence>
<evidence type="ECO:0000256" key="4">
    <source>
        <dbReference type="ARBA" id="ARBA00022516"/>
    </source>
</evidence>
<evidence type="ECO:0000259" key="12">
    <source>
        <dbReference type="Pfam" id="PF07055"/>
    </source>
</evidence>
<reference evidence="15" key="1">
    <citation type="submission" date="2022-10" db="EMBL/GenBank/DDBJ databases">
        <title>Culturing micro-colonial fungi from biological soil crusts in the Mojave desert and describing Neophaeococcomyces mojavensis, and introducing the new genera and species Taxawa tesnikishii.</title>
        <authorList>
            <person name="Kurbessoian T."/>
            <person name="Stajich J.E."/>
        </authorList>
    </citation>
    <scope>NUCLEOTIDE SEQUENCE</scope>
    <source>
        <strain evidence="15">TK_35</strain>
    </source>
</reference>
<keyword evidence="6" id="KW-0560">Oxidoreductase</keyword>
<feature type="domain" description="Enoyl reductase FAD binding" evidence="12">
    <location>
        <begin position="462"/>
        <end position="525"/>
    </location>
</feature>
<keyword evidence="5" id="KW-0276">Fatty acid metabolism</keyword>
<dbReference type="PANTHER" id="PTHR37480:SF1">
    <property type="entry name" value="ENOYL-[ACYL-CARRIER-PROTEIN] REDUCTASE [NADH]"/>
    <property type="match status" value="1"/>
</dbReference>
<keyword evidence="11" id="KW-0812">Transmembrane</keyword>
<feature type="domain" description="Trans-2-enoyl-CoA reductase catalytic" evidence="13">
    <location>
        <begin position="201"/>
        <end position="432"/>
    </location>
</feature>
<feature type="transmembrane region" description="Helical" evidence="11">
    <location>
        <begin position="26"/>
        <end position="48"/>
    </location>
</feature>
<keyword evidence="8" id="KW-0443">Lipid metabolism</keyword>
<keyword evidence="4" id="KW-0444">Lipid biosynthesis</keyword>
<evidence type="ECO:0000256" key="9">
    <source>
        <dbReference type="ARBA" id="ARBA00023160"/>
    </source>
</evidence>
<dbReference type="EMBL" id="JAPDRN010000204">
    <property type="protein sequence ID" value="KAJ9612864.1"/>
    <property type="molecule type" value="Genomic_DNA"/>
</dbReference>
<proteinExistence type="inferred from homology"/>
<evidence type="ECO:0000256" key="1">
    <source>
        <dbReference type="ARBA" id="ARBA00005189"/>
    </source>
</evidence>
<gene>
    <name evidence="15" type="ORF">H2204_014858</name>
</gene>